<feature type="region of interest" description="Disordered" evidence="1">
    <location>
        <begin position="39"/>
        <end position="82"/>
    </location>
</feature>
<dbReference type="STRING" id="1123360.thalar_02090"/>
<dbReference type="OrthoDB" id="370541at2"/>
<dbReference type="Gene3D" id="3.10.350.10">
    <property type="entry name" value="LysM domain"/>
    <property type="match status" value="1"/>
</dbReference>
<dbReference type="InterPro" id="IPR018392">
    <property type="entry name" value="LysM"/>
</dbReference>
<dbReference type="Proteomes" id="UP000015351">
    <property type="component" value="Unassembled WGS sequence"/>
</dbReference>
<dbReference type="InterPro" id="IPR052196">
    <property type="entry name" value="Bact_Kbp"/>
</dbReference>
<dbReference type="HOGENOM" id="CLU_025322_1_1_5"/>
<keyword evidence="5" id="KW-1185">Reference proteome</keyword>
<dbReference type="EMBL" id="AONI01000010">
    <property type="protein sequence ID" value="EPX79265.1"/>
    <property type="molecule type" value="Genomic_DNA"/>
</dbReference>
<feature type="domain" description="LysM" evidence="3">
    <location>
        <begin position="325"/>
        <end position="374"/>
    </location>
</feature>
<keyword evidence="2" id="KW-0472">Membrane</keyword>
<accession>S9RMC9</accession>
<sequence>MAIWSRFGLSGPAAGVAVVVVLLIVGGVVLVTQTRDAEAPEPVAQGGPAAAPREVAAVDTAPEQVAQPETPPAPDTDNAAPSASIEAPAFDVVQVRPDGGGVVAGRAAPGQSVTLMLDGEELAQATADASGKFGLVLDFPSSDAPRALSMVSEQPDGTSVLSEGTVLISPTRAAETPAAADEVPAVAETEQPEVDAPAVVLADDAGVTLLQPAPQPEAPTTRDNAPVTANVVIDTITYDAEGEVALAGRGASNGFVRVYLDGKPVKTTRIAENGAWDAPLPDVDAGVYRLRIDEVDADGKVTSRVETPFQREAPEIALANPRTATAVTVQPGFTLWAIARDRFGAGEQYVRVYEANRDLIRDPDLIYPGQVFALPDG</sequence>
<dbReference type="PANTHER" id="PTHR34700:SF4">
    <property type="entry name" value="PHAGE-LIKE ELEMENT PBSX PROTEIN XKDP"/>
    <property type="match status" value="1"/>
</dbReference>
<evidence type="ECO:0000313" key="5">
    <source>
        <dbReference type="Proteomes" id="UP000015351"/>
    </source>
</evidence>
<keyword evidence="2" id="KW-1133">Transmembrane helix</keyword>
<reference evidence="5" key="1">
    <citation type="journal article" date="2013" name="Stand. Genomic Sci.">
        <title>Genome sequence of the Litoreibacter arenae type strain (DSM 19593(T)), a member of the Roseobacter clade isolated from sea sand.</title>
        <authorList>
            <person name="Riedel T."/>
            <person name="Fiebig A."/>
            <person name="Petersen J."/>
            <person name="Gronow S."/>
            <person name="Kyrpides N.C."/>
            <person name="Goker M."/>
            <person name="Klenk H.P."/>
        </authorList>
    </citation>
    <scope>NUCLEOTIDE SEQUENCE [LARGE SCALE GENOMIC DNA]</scope>
    <source>
        <strain evidence="5">DSM 19593</strain>
    </source>
</reference>
<dbReference type="RefSeq" id="WP_021100645.1">
    <property type="nucleotide sequence ID" value="NZ_KE557306.1"/>
</dbReference>
<dbReference type="PROSITE" id="PS51782">
    <property type="entry name" value="LYSM"/>
    <property type="match status" value="1"/>
</dbReference>
<dbReference type="AlphaFoldDB" id="S9RMC9"/>
<dbReference type="CDD" id="cd00118">
    <property type="entry name" value="LysM"/>
    <property type="match status" value="1"/>
</dbReference>
<evidence type="ECO:0000256" key="1">
    <source>
        <dbReference type="SAM" id="MobiDB-lite"/>
    </source>
</evidence>
<evidence type="ECO:0000259" key="3">
    <source>
        <dbReference type="PROSITE" id="PS51782"/>
    </source>
</evidence>
<evidence type="ECO:0000256" key="2">
    <source>
        <dbReference type="SAM" id="Phobius"/>
    </source>
</evidence>
<dbReference type="eggNOG" id="COG1652">
    <property type="taxonomic scope" value="Bacteria"/>
</dbReference>
<evidence type="ECO:0000313" key="4">
    <source>
        <dbReference type="EMBL" id="EPX79265.1"/>
    </source>
</evidence>
<keyword evidence="2" id="KW-0812">Transmembrane</keyword>
<gene>
    <name evidence="4" type="ORF">thalar_02090</name>
</gene>
<proteinExistence type="predicted"/>
<feature type="transmembrane region" description="Helical" evidence="2">
    <location>
        <begin position="12"/>
        <end position="31"/>
    </location>
</feature>
<protein>
    <submittedName>
        <fullName evidence="4">LysM domain protein</fullName>
    </submittedName>
</protein>
<name>S9RMC9_9RHOB</name>
<dbReference type="InterPro" id="IPR036779">
    <property type="entry name" value="LysM_dom_sf"/>
</dbReference>
<dbReference type="PANTHER" id="PTHR34700">
    <property type="entry name" value="POTASSIUM BINDING PROTEIN KBP"/>
    <property type="match status" value="1"/>
</dbReference>
<comment type="caution">
    <text evidence="4">The sequence shown here is derived from an EMBL/GenBank/DDBJ whole genome shotgun (WGS) entry which is preliminary data.</text>
</comment>
<dbReference type="PATRIC" id="fig|1123360.3.peg.2067"/>
<organism evidence="4 5">
    <name type="scientific">Litoreibacter arenae DSM 19593</name>
    <dbReference type="NCBI Taxonomy" id="1123360"/>
    <lineage>
        <taxon>Bacteria</taxon>
        <taxon>Pseudomonadati</taxon>
        <taxon>Pseudomonadota</taxon>
        <taxon>Alphaproteobacteria</taxon>
        <taxon>Rhodobacterales</taxon>
        <taxon>Roseobacteraceae</taxon>
        <taxon>Litoreibacter</taxon>
    </lineage>
</organism>